<feature type="domain" description="Cadherin" evidence="12">
    <location>
        <begin position="115"/>
        <end position="225"/>
    </location>
</feature>
<dbReference type="InterPro" id="IPR050174">
    <property type="entry name" value="Protocadherin/Cadherin-CA"/>
</dbReference>
<dbReference type="PRINTS" id="PR00205">
    <property type="entry name" value="CADHERIN"/>
</dbReference>
<evidence type="ECO:0000313" key="13">
    <source>
        <dbReference type="EMBL" id="CAF0719660.1"/>
    </source>
</evidence>
<keyword evidence="7 10" id="KW-0472">Membrane</keyword>
<dbReference type="InterPro" id="IPR002126">
    <property type="entry name" value="Cadherin-like_dom"/>
</dbReference>
<dbReference type="AlphaFoldDB" id="A0A813MFM8"/>
<dbReference type="Proteomes" id="UP000663845">
    <property type="component" value="Unassembled WGS sequence"/>
</dbReference>
<protein>
    <recommendedName>
        <fullName evidence="12">Cadherin domain-containing protein</fullName>
    </recommendedName>
</protein>
<sequence length="993" mass="114833">MIYLIYLFSLISIVKTSDYSLIIDEKTSIDQPIFHFPYSYELINNFQSNFNLTNNNQNLILTKIIDRDYWCSQNICSCDYCSFILELFSIHNQIPKFSTINITINDINDHTCQFFDLQTNISLSESIQIEHRFPIARAIDYDSGLNGKLSFKLLNNDNIFQLDIITLSMNEYAIYGIVKHSLDREITETYELIIEARDHGIPQPRMNRTMVRITILDENDNAPKFNQTEYSIESLPENTPIGTKLLTIFASDPDKDLNGLVHYSIVNPPNPSPFPFIINSKTGVISLRSSLDYETTHLYRFLIRASDSGVPQSLFTDTWLSISIQDINDCPVEILFVPNRNFQYNNQTLFIKENTEINNLTLGYIRLFDRDSIQTNLSISLIILNNNQPKQDYQIILSNQLNSYILIVKHGIFDREIEEEINLRFIATDSLLTSIYDLKIHLIDVNDNPSEFSTNPIIFYVEELANYHMIENPIEDYELTIGYLNAIDRDQGVNALSTYELELNSLVKIDSNNGRIYLIQPLDREQIQKIELKAKAINVAPPKWVTEVQIQIFVLDVNDNIPQCSSSYYRLSIPENISIDKPIIKINASDPDQGINGTINYKFRTNSTWPFNINEKTGEIYSKKSFDYESDWKSFLLTIDLEDNGITIKNANKNSCQVEIFLEDINDNRPELIDNNQTKLFFDIQKSFKNQFIQLNITDEDSGLNGKIKYNIQSIDSNIPLNFNRTLFELNQNGSLYLTSDIHQICLFTLKILLEDYGYPSQHNLIQINIAFGDSLNSYYSSFDKIQLYFDKKSSHTNYFAFIFAIIILTITFIFLISIIIICILIRQHRQRHKAAIISRNKLLCSSSQQLTTSNSTVTTSSSIEHQQIIRTSYWNEKSFIDQHLTSYWNEKSFIDQHLVNNSSPESHTYKILHIPIDSQCYEKEKIDDISCDHGYHESYQTGSSSPEQCLSDVSNHQDYMFKQLPFFVTKCKTLGDGFMVEMNVDGSDEDGR</sequence>
<keyword evidence="5 9" id="KW-0106">Calcium</keyword>
<evidence type="ECO:0000256" key="1">
    <source>
        <dbReference type="ARBA" id="ARBA00004167"/>
    </source>
</evidence>
<dbReference type="GO" id="GO:0005509">
    <property type="term" value="F:calcium ion binding"/>
    <property type="evidence" value="ECO:0007669"/>
    <property type="project" value="UniProtKB-UniRule"/>
</dbReference>
<feature type="domain" description="Cadherin" evidence="12">
    <location>
        <begin position="343"/>
        <end position="458"/>
    </location>
</feature>
<reference evidence="13" key="1">
    <citation type="submission" date="2021-02" db="EMBL/GenBank/DDBJ databases">
        <authorList>
            <person name="Nowell W R."/>
        </authorList>
    </citation>
    <scope>NUCLEOTIDE SEQUENCE</scope>
</reference>
<dbReference type="CDD" id="cd11304">
    <property type="entry name" value="Cadherin_repeat"/>
    <property type="match status" value="5"/>
</dbReference>
<dbReference type="FunFam" id="2.60.40.60:FF:000033">
    <property type="entry name" value="FAT atypical cadherin 1"/>
    <property type="match status" value="1"/>
</dbReference>
<dbReference type="EMBL" id="CAJNOG010000001">
    <property type="protein sequence ID" value="CAF0719660.1"/>
    <property type="molecule type" value="Genomic_DNA"/>
</dbReference>
<dbReference type="GO" id="GO:0005886">
    <property type="term" value="C:plasma membrane"/>
    <property type="evidence" value="ECO:0007669"/>
    <property type="project" value="InterPro"/>
</dbReference>
<keyword evidence="2 10" id="KW-0812">Transmembrane</keyword>
<feature type="chain" id="PRO_5032295111" description="Cadherin domain-containing protein" evidence="11">
    <location>
        <begin position="17"/>
        <end position="993"/>
    </location>
</feature>
<feature type="domain" description="Cadherin" evidence="12">
    <location>
        <begin position="694"/>
        <end position="783"/>
    </location>
</feature>
<evidence type="ECO:0000256" key="5">
    <source>
        <dbReference type="ARBA" id="ARBA00022837"/>
    </source>
</evidence>
<evidence type="ECO:0000259" key="12">
    <source>
        <dbReference type="PROSITE" id="PS50268"/>
    </source>
</evidence>
<feature type="transmembrane region" description="Helical" evidence="10">
    <location>
        <begin position="799"/>
        <end position="826"/>
    </location>
</feature>
<feature type="domain" description="Cadherin" evidence="12">
    <location>
        <begin position="565"/>
        <end position="672"/>
    </location>
</feature>
<evidence type="ECO:0000256" key="9">
    <source>
        <dbReference type="PROSITE-ProRule" id="PRU00043"/>
    </source>
</evidence>
<keyword evidence="8" id="KW-0325">Glycoprotein</keyword>
<evidence type="ECO:0000256" key="6">
    <source>
        <dbReference type="ARBA" id="ARBA00022989"/>
    </source>
</evidence>
<dbReference type="PANTHER" id="PTHR24028:SF146">
    <property type="entry name" value="CADHERIN 96CB, ISOFORM D-RELATED"/>
    <property type="match status" value="1"/>
</dbReference>
<keyword evidence="6 10" id="KW-1133">Transmembrane helix</keyword>
<dbReference type="PROSITE" id="PS00232">
    <property type="entry name" value="CADHERIN_1"/>
    <property type="match status" value="3"/>
</dbReference>
<dbReference type="SUPFAM" id="SSF49313">
    <property type="entry name" value="Cadherin-like"/>
    <property type="match status" value="6"/>
</dbReference>
<proteinExistence type="predicted"/>
<evidence type="ECO:0000256" key="2">
    <source>
        <dbReference type="ARBA" id="ARBA00022692"/>
    </source>
</evidence>
<organism evidence="13 14">
    <name type="scientific">Adineta steineri</name>
    <dbReference type="NCBI Taxonomy" id="433720"/>
    <lineage>
        <taxon>Eukaryota</taxon>
        <taxon>Metazoa</taxon>
        <taxon>Spiralia</taxon>
        <taxon>Gnathifera</taxon>
        <taxon>Rotifera</taxon>
        <taxon>Eurotatoria</taxon>
        <taxon>Bdelloidea</taxon>
        <taxon>Adinetida</taxon>
        <taxon>Adinetidae</taxon>
        <taxon>Adineta</taxon>
    </lineage>
</organism>
<feature type="domain" description="Cadherin" evidence="12">
    <location>
        <begin position="234"/>
        <end position="340"/>
    </location>
</feature>
<dbReference type="PROSITE" id="PS50268">
    <property type="entry name" value="CADHERIN_2"/>
    <property type="match status" value="6"/>
</dbReference>
<evidence type="ECO:0000313" key="14">
    <source>
        <dbReference type="Proteomes" id="UP000663845"/>
    </source>
</evidence>
<comment type="caution">
    <text evidence="13">The sequence shown here is derived from an EMBL/GenBank/DDBJ whole genome shotgun (WGS) entry which is preliminary data.</text>
</comment>
<evidence type="ECO:0000256" key="4">
    <source>
        <dbReference type="ARBA" id="ARBA00022737"/>
    </source>
</evidence>
<keyword evidence="4" id="KW-0677">Repeat</keyword>
<dbReference type="InterPro" id="IPR020894">
    <property type="entry name" value="Cadherin_CS"/>
</dbReference>
<evidence type="ECO:0000256" key="7">
    <source>
        <dbReference type="ARBA" id="ARBA00023136"/>
    </source>
</evidence>
<dbReference type="FunFam" id="2.60.40.60:FF:000015">
    <property type="entry name" value="FAT atypical cadherin 1"/>
    <property type="match status" value="1"/>
</dbReference>
<dbReference type="SMART" id="SM00112">
    <property type="entry name" value="CA"/>
    <property type="match status" value="5"/>
</dbReference>
<accession>A0A813MFM8</accession>
<name>A0A813MFM8_9BILA</name>
<gene>
    <name evidence="13" type="ORF">JYZ213_LOCUS139</name>
</gene>
<evidence type="ECO:0000256" key="10">
    <source>
        <dbReference type="SAM" id="Phobius"/>
    </source>
</evidence>
<feature type="domain" description="Cadherin" evidence="12">
    <location>
        <begin position="461"/>
        <end position="564"/>
    </location>
</feature>
<evidence type="ECO:0000256" key="8">
    <source>
        <dbReference type="ARBA" id="ARBA00023180"/>
    </source>
</evidence>
<dbReference type="PANTHER" id="PTHR24028">
    <property type="entry name" value="CADHERIN-87A"/>
    <property type="match status" value="1"/>
</dbReference>
<evidence type="ECO:0000256" key="11">
    <source>
        <dbReference type="SAM" id="SignalP"/>
    </source>
</evidence>
<keyword evidence="3 11" id="KW-0732">Signal</keyword>
<dbReference type="Gene3D" id="2.60.40.60">
    <property type="entry name" value="Cadherins"/>
    <property type="match status" value="7"/>
</dbReference>
<feature type="signal peptide" evidence="11">
    <location>
        <begin position="1"/>
        <end position="16"/>
    </location>
</feature>
<comment type="subcellular location">
    <subcellularLocation>
        <location evidence="1">Membrane</location>
        <topology evidence="1">Single-pass membrane protein</topology>
    </subcellularLocation>
</comment>
<dbReference type="GO" id="GO:0007156">
    <property type="term" value="P:homophilic cell adhesion via plasma membrane adhesion molecules"/>
    <property type="evidence" value="ECO:0007669"/>
    <property type="project" value="InterPro"/>
</dbReference>
<dbReference type="InterPro" id="IPR015919">
    <property type="entry name" value="Cadherin-like_sf"/>
</dbReference>
<evidence type="ECO:0000256" key="3">
    <source>
        <dbReference type="ARBA" id="ARBA00022729"/>
    </source>
</evidence>
<dbReference type="Pfam" id="PF00028">
    <property type="entry name" value="Cadherin"/>
    <property type="match status" value="4"/>
</dbReference>